<feature type="transmembrane region" description="Helical" evidence="8">
    <location>
        <begin position="174"/>
        <end position="197"/>
    </location>
</feature>
<dbReference type="PANTHER" id="PTHR34184">
    <property type="entry name" value="UPF0718 PROTEIN YCGR"/>
    <property type="match status" value="1"/>
</dbReference>
<feature type="transmembrane region" description="Helical" evidence="8">
    <location>
        <begin position="348"/>
        <end position="368"/>
    </location>
</feature>
<feature type="region of interest" description="Disordered" evidence="7">
    <location>
        <begin position="38"/>
        <end position="97"/>
    </location>
</feature>
<feature type="transmembrane region" description="Helical" evidence="8">
    <location>
        <begin position="209"/>
        <end position="233"/>
    </location>
</feature>
<feature type="transmembrane region" description="Helical" evidence="8">
    <location>
        <begin position="293"/>
        <end position="314"/>
    </location>
</feature>
<dbReference type="PANTHER" id="PTHR34184:SF4">
    <property type="entry name" value="UPF0718 PROTEIN YCGR"/>
    <property type="match status" value="1"/>
</dbReference>
<comment type="subcellular location">
    <subcellularLocation>
        <location evidence="1">Cell membrane</location>
        <topology evidence="1">Multi-pass membrane protein</topology>
    </subcellularLocation>
</comment>
<evidence type="ECO:0000256" key="8">
    <source>
        <dbReference type="SAM" id="Phobius"/>
    </source>
</evidence>
<evidence type="ECO:0000256" key="4">
    <source>
        <dbReference type="ARBA" id="ARBA00022692"/>
    </source>
</evidence>
<reference evidence="10" key="1">
    <citation type="journal article" date="2019" name="Int. J. Syst. Evol. Microbiol.">
        <title>The Global Catalogue of Microorganisms (GCM) 10K type strain sequencing project: providing services to taxonomists for standard genome sequencing and annotation.</title>
        <authorList>
            <consortium name="The Broad Institute Genomics Platform"/>
            <consortium name="The Broad Institute Genome Sequencing Center for Infectious Disease"/>
            <person name="Wu L."/>
            <person name="Ma J."/>
        </authorList>
    </citation>
    <scope>NUCLEOTIDE SEQUENCE [LARGE SCALE GENOMIC DNA]</scope>
    <source>
        <strain evidence="10">JCM 7356</strain>
    </source>
</reference>
<dbReference type="Proteomes" id="UP001500305">
    <property type="component" value="Unassembled WGS sequence"/>
</dbReference>
<dbReference type="InterPro" id="IPR005524">
    <property type="entry name" value="DUF318"/>
</dbReference>
<protein>
    <submittedName>
        <fullName evidence="9">Permease</fullName>
    </submittedName>
</protein>
<evidence type="ECO:0000256" key="3">
    <source>
        <dbReference type="ARBA" id="ARBA00022475"/>
    </source>
</evidence>
<name>A0ABP5QZS1_9ACTN</name>
<evidence type="ECO:0000256" key="7">
    <source>
        <dbReference type="SAM" id="MobiDB-lite"/>
    </source>
</evidence>
<feature type="transmembrane region" description="Helical" evidence="8">
    <location>
        <begin position="388"/>
        <end position="411"/>
    </location>
</feature>
<dbReference type="InterPro" id="IPR052923">
    <property type="entry name" value="UPF0718"/>
</dbReference>
<evidence type="ECO:0000313" key="9">
    <source>
        <dbReference type="EMBL" id="GAA2246017.1"/>
    </source>
</evidence>
<proteinExistence type="inferred from homology"/>
<accession>A0ABP5QZS1</accession>
<dbReference type="Pfam" id="PF03773">
    <property type="entry name" value="ArsP_1"/>
    <property type="match status" value="1"/>
</dbReference>
<feature type="transmembrane region" description="Helical" evidence="8">
    <location>
        <begin position="102"/>
        <end position="122"/>
    </location>
</feature>
<keyword evidence="3" id="KW-1003">Cell membrane</keyword>
<keyword evidence="5 8" id="KW-1133">Transmembrane helix</keyword>
<evidence type="ECO:0000313" key="10">
    <source>
        <dbReference type="Proteomes" id="UP001500305"/>
    </source>
</evidence>
<keyword evidence="10" id="KW-1185">Reference proteome</keyword>
<feature type="transmembrane region" description="Helical" evidence="8">
    <location>
        <begin position="321"/>
        <end position="342"/>
    </location>
</feature>
<gene>
    <name evidence="9" type="ORF">GCM10010430_29950</name>
</gene>
<evidence type="ECO:0000256" key="6">
    <source>
        <dbReference type="ARBA" id="ARBA00023136"/>
    </source>
</evidence>
<evidence type="ECO:0000256" key="2">
    <source>
        <dbReference type="ARBA" id="ARBA00006386"/>
    </source>
</evidence>
<keyword evidence="4 8" id="KW-0812">Transmembrane</keyword>
<comment type="similarity">
    <text evidence="2">Belongs to the UPF0718 family.</text>
</comment>
<feature type="transmembrane region" description="Helical" evidence="8">
    <location>
        <begin position="240"/>
        <end position="258"/>
    </location>
</feature>
<evidence type="ECO:0000256" key="1">
    <source>
        <dbReference type="ARBA" id="ARBA00004651"/>
    </source>
</evidence>
<dbReference type="EMBL" id="BAAATR010000011">
    <property type="protein sequence ID" value="GAA2246017.1"/>
    <property type="molecule type" value="Genomic_DNA"/>
</dbReference>
<keyword evidence="6 8" id="KW-0472">Membrane</keyword>
<organism evidence="9 10">
    <name type="scientific">Kitasatospora cystarginea</name>
    <dbReference type="NCBI Taxonomy" id="58350"/>
    <lineage>
        <taxon>Bacteria</taxon>
        <taxon>Bacillati</taxon>
        <taxon>Actinomycetota</taxon>
        <taxon>Actinomycetes</taxon>
        <taxon>Kitasatosporales</taxon>
        <taxon>Streptomycetaceae</taxon>
        <taxon>Kitasatospora</taxon>
    </lineage>
</organism>
<evidence type="ECO:0000256" key="5">
    <source>
        <dbReference type="ARBA" id="ARBA00022989"/>
    </source>
</evidence>
<sequence length="412" mass="42947">MIHAQLAPRQTVLCADGPVKSGLTDRQLCDEATGWSRRATHSPFDAPAHGMPVNSRKDSPSTLRRVATPGSRAADPTVAPEHPPESGPTPPSRATRRRVGSLELAVAGITALLLAQRLTGGWTAPAWMQTWTTVFVAICVQALPFLLFGTVLSAAIAAFVPASFLQRALPRNPLLAVPVAGVAGVVLPGCECASVPVADRLIARGVAPAAALAFLLSSPAINPVVLAATAVAFRGHPEMVLARFLASLGTAVVMGLLWERFGRPEWLRPKVRRDVPPGSGRFAVFRATLEHDLLHAGGFLVIGGITAATLNVLVPRAVLKGAAGLPAVSVLVLALLAVVLAVCSEADAFVAASLSVFPPAARLAFMVVGPMVDTKLIALQAGTFGRAFAWRFSAATFLVAIAASALIGWWLL</sequence>
<comment type="caution">
    <text evidence="9">The sequence shown here is derived from an EMBL/GenBank/DDBJ whole genome shotgun (WGS) entry which is preliminary data.</text>
</comment>
<feature type="transmembrane region" description="Helical" evidence="8">
    <location>
        <begin position="134"/>
        <end position="162"/>
    </location>
</feature>